<proteinExistence type="inferred from homology"/>
<keyword evidence="6" id="KW-0426">Late protein</keyword>
<feature type="compositionally biased region" description="Polar residues" evidence="10">
    <location>
        <begin position="122"/>
        <end position="131"/>
    </location>
</feature>
<evidence type="ECO:0000256" key="11">
    <source>
        <dbReference type="SAM" id="Phobius"/>
    </source>
</evidence>
<evidence type="ECO:0000313" key="12">
    <source>
        <dbReference type="EMBL" id="AXS01033.1"/>
    </source>
</evidence>
<sequence length="353" mass="38921">MSTFYRGLRRTNRVYNTPMGFIDDHANLIKNNIPRGFNILDNPTTVGGPNNTFVPGYTTNNNNFVSNTQVNRVMRNNDVAGIKEIFPTASNSQINTLGNLRQIDNVPDASLNSLSTRKESVRSNNPETATRTPEGVEQALKQNPRLDQYLKSAGQVGIYGATIYFIIRGGNLIGSIVDKMNQTGGSWWFRGNNGANNFDNIEGCVLRSRSCGMALSEIQENMCTDPANPAWTDPILTQTQVNQLCSGYNREAEGTVCRASDAYAPFDSHRYYDVSELAPNEIIQCIEPYDMADLIADLGLDALLGENGLLTNSSNSSQSVSDNFLTILLIIGGIILLVFVMYVVFKMVNKQKT</sequence>
<evidence type="ECO:0000256" key="6">
    <source>
        <dbReference type="ARBA" id="ARBA00022921"/>
    </source>
</evidence>
<keyword evidence="7 11" id="KW-1133">Transmembrane helix</keyword>
<evidence type="ECO:0000256" key="9">
    <source>
        <dbReference type="ARBA" id="ARBA00023180"/>
    </source>
</evidence>
<evidence type="ECO:0000256" key="5">
    <source>
        <dbReference type="ARBA" id="ARBA00022879"/>
    </source>
</evidence>
<name>A0A346QVT3_9BBAC</name>
<evidence type="ECO:0000256" key="4">
    <source>
        <dbReference type="ARBA" id="ARBA00022844"/>
    </source>
</evidence>
<accession>A0A346QVT3</accession>
<comment type="subcellular location">
    <subcellularLocation>
        <location evidence="1">Virion membrane</location>
    </subcellularLocation>
</comment>
<evidence type="ECO:0000256" key="2">
    <source>
        <dbReference type="ARBA" id="ARBA00008534"/>
    </source>
</evidence>
<dbReference type="EMBL" id="MH170055">
    <property type="protein sequence ID" value="AXS01033.1"/>
    <property type="molecule type" value="Genomic_DNA"/>
</dbReference>
<organism evidence="12">
    <name type="scientific">Spodoptera frugiperda granulovirus</name>
    <dbReference type="NCBI Taxonomy" id="307454"/>
    <lineage>
        <taxon>Viruses</taxon>
        <taxon>Viruses incertae sedis</taxon>
        <taxon>Naldaviricetes</taxon>
        <taxon>Lefavirales</taxon>
        <taxon>Baculoviridae</taxon>
        <taxon>Betabaculovirus</taxon>
        <taxon>Betabaculovirus spofrugiperdae</taxon>
    </lineage>
</organism>
<feature type="region of interest" description="Disordered" evidence="10">
    <location>
        <begin position="108"/>
        <end position="137"/>
    </location>
</feature>
<protein>
    <submittedName>
        <fullName evidence="12">Pif-5/odv-e56</fullName>
    </submittedName>
</protein>
<dbReference type="GO" id="GO:0055036">
    <property type="term" value="C:virion membrane"/>
    <property type="evidence" value="ECO:0007669"/>
    <property type="project" value="UniProtKB-SubCell"/>
</dbReference>
<keyword evidence="4" id="KW-0946">Virion</keyword>
<feature type="transmembrane region" description="Helical" evidence="11">
    <location>
        <begin position="324"/>
        <end position="345"/>
    </location>
</feature>
<dbReference type="Pfam" id="PF04639">
    <property type="entry name" value="Baculo_E56"/>
    <property type="match status" value="1"/>
</dbReference>
<comment type="similarity">
    <text evidence="2">Belongs to the baculoviridae E56 family.</text>
</comment>
<evidence type="ECO:0000256" key="10">
    <source>
        <dbReference type="SAM" id="MobiDB-lite"/>
    </source>
</evidence>
<keyword evidence="9" id="KW-0325">Glycoprotein</keyword>
<keyword evidence="8 11" id="KW-0472">Membrane</keyword>
<evidence type="ECO:0000256" key="8">
    <source>
        <dbReference type="ARBA" id="ARBA00023136"/>
    </source>
</evidence>
<evidence type="ECO:0000256" key="1">
    <source>
        <dbReference type="ARBA" id="ARBA00004182"/>
    </source>
</evidence>
<evidence type="ECO:0000256" key="3">
    <source>
        <dbReference type="ARBA" id="ARBA00022692"/>
    </source>
</evidence>
<keyword evidence="5" id="KW-0261">Viral envelope protein</keyword>
<dbReference type="InterPro" id="IPR006733">
    <property type="entry name" value="Baculo_ODV-E56"/>
</dbReference>
<dbReference type="GO" id="GO:0019031">
    <property type="term" value="C:viral envelope"/>
    <property type="evidence" value="ECO:0007669"/>
    <property type="project" value="UniProtKB-KW"/>
</dbReference>
<reference evidence="12" key="1">
    <citation type="journal article" date="2018" name="PLoS ONE">
        <title>Genomic analysis of an Argentinean isolate of Spodoptera frugiperda granulovirus reveals that various baculoviruses code for Lef-7 proteins with three F-box domains.</title>
        <authorList>
            <person name="Ferrelli M.L."/>
            <person name="Pidre M.L."/>
            <person name="Ghiringhelli P.D."/>
            <person name="Torres S."/>
            <person name="Fabre M.L."/>
            <person name="Masson T."/>
            <person name="Cedola M.T."/>
            <person name="Sciocco-Cap A."/>
            <person name="Romanowski V."/>
        </authorList>
    </citation>
    <scope>NUCLEOTIDE SEQUENCE</scope>
    <source>
        <strain evidence="12">ARG</strain>
    </source>
</reference>
<evidence type="ECO:0000256" key="7">
    <source>
        <dbReference type="ARBA" id="ARBA00022989"/>
    </source>
</evidence>
<keyword evidence="3 11" id="KW-0812">Transmembrane</keyword>